<proteinExistence type="predicted"/>
<name>A0A212JRI6_9FIRM</name>
<dbReference type="AlphaFoldDB" id="A0A212JRI6"/>
<dbReference type="EMBL" id="FLUN01000001">
    <property type="protein sequence ID" value="SBW02027.1"/>
    <property type="molecule type" value="Genomic_DNA"/>
</dbReference>
<organism evidence="1">
    <name type="scientific">uncultured Eubacteriales bacterium</name>
    <dbReference type="NCBI Taxonomy" id="172733"/>
    <lineage>
        <taxon>Bacteria</taxon>
        <taxon>Bacillati</taxon>
        <taxon>Bacillota</taxon>
        <taxon>Clostridia</taxon>
        <taxon>Eubacteriales</taxon>
        <taxon>environmental samples</taxon>
    </lineage>
</organism>
<accession>A0A212JRI6</accession>
<protein>
    <submittedName>
        <fullName evidence="1">Uncharacterized protein</fullName>
    </submittedName>
</protein>
<gene>
    <name evidence="1" type="ORF">KL86CLO1_11581</name>
</gene>
<evidence type="ECO:0000313" key="1">
    <source>
        <dbReference type="EMBL" id="SBW02027.1"/>
    </source>
</evidence>
<sequence>MEQRFSLGRSGGTLLVRDEGPRAVFEVELPDDGRGLYKAYAQGNGGNLLLGTLMPERGRLRLRRTMAISELERRGCWPVTGGEGRLEFFFNQSGQGNACAPGWSREENPARLMGERLLVHAAGELRGTLFRREEEGFSLAAPMEKGGAFPMTPLFCFASLETLCGRTYAVFHFNGRGYPIFQNKENKTGHTEGANQ</sequence>
<reference evidence="1" key="1">
    <citation type="submission" date="2016-04" db="EMBL/GenBank/DDBJ databases">
        <authorList>
            <person name="Evans L.H."/>
            <person name="Alamgir A."/>
            <person name="Owens N."/>
            <person name="Weber N.D."/>
            <person name="Virtaneva K."/>
            <person name="Barbian K."/>
            <person name="Babar A."/>
            <person name="Rosenke K."/>
        </authorList>
    </citation>
    <scope>NUCLEOTIDE SEQUENCE</scope>
    <source>
        <strain evidence="1">86</strain>
    </source>
</reference>